<reference evidence="2" key="1">
    <citation type="submission" date="2024-01" db="EMBL/GenBank/DDBJ databases">
        <title>Bank of Algae and Cyanobacteria of the Azores (BACA) strain genomes.</title>
        <authorList>
            <person name="Luz R."/>
            <person name="Cordeiro R."/>
            <person name="Fonseca A."/>
            <person name="Goncalves V."/>
        </authorList>
    </citation>
    <scope>NUCLEOTIDE SEQUENCE</scope>
    <source>
        <strain evidence="2">BACA0141</strain>
    </source>
</reference>
<evidence type="ECO:0000313" key="3">
    <source>
        <dbReference type="Proteomes" id="UP001333818"/>
    </source>
</evidence>
<dbReference type="AlphaFoldDB" id="A0AAW9Q0J9"/>
<feature type="transmembrane region" description="Helical" evidence="1">
    <location>
        <begin position="72"/>
        <end position="97"/>
    </location>
</feature>
<evidence type="ECO:0000256" key="1">
    <source>
        <dbReference type="SAM" id="Phobius"/>
    </source>
</evidence>
<keyword evidence="1" id="KW-0472">Membrane</keyword>
<accession>A0AAW9Q0J9</accession>
<dbReference type="Proteomes" id="UP001333818">
    <property type="component" value="Unassembled WGS sequence"/>
</dbReference>
<organism evidence="2 3">
    <name type="scientific">Tumidithrix elongata BACA0141</name>
    <dbReference type="NCBI Taxonomy" id="2716417"/>
    <lineage>
        <taxon>Bacteria</taxon>
        <taxon>Bacillati</taxon>
        <taxon>Cyanobacteriota</taxon>
        <taxon>Cyanophyceae</taxon>
        <taxon>Pseudanabaenales</taxon>
        <taxon>Pseudanabaenaceae</taxon>
        <taxon>Tumidithrix</taxon>
        <taxon>Tumidithrix elongata</taxon>
    </lineage>
</organism>
<protein>
    <recommendedName>
        <fullName evidence="4">General stress protein 17M-like domain-containing protein</fullName>
    </recommendedName>
</protein>
<evidence type="ECO:0008006" key="4">
    <source>
        <dbReference type="Google" id="ProtNLM"/>
    </source>
</evidence>
<dbReference type="InterPro" id="IPR052948">
    <property type="entry name" value="Low_temp-induced_all0457"/>
</dbReference>
<dbReference type="RefSeq" id="WP_330483188.1">
    <property type="nucleotide sequence ID" value="NZ_JAZBJZ010000025.1"/>
</dbReference>
<dbReference type="PANTHER" id="PTHR36109">
    <property type="entry name" value="MEMBRANE PROTEIN-RELATED"/>
    <property type="match status" value="1"/>
</dbReference>
<dbReference type="EMBL" id="JAZBJZ010000025">
    <property type="protein sequence ID" value="MEE3716760.1"/>
    <property type="molecule type" value="Genomic_DNA"/>
</dbReference>
<keyword evidence="3" id="KW-1185">Reference proteome</keyword>
<keyword evidence="1" id="KW-0812">Transmembrane</keyword>
<dbReference type="PANTHER" id="PTHR36109:SF2">
    <property type="entry name" value="MEMBRANE PROTEIN"/>
    <property type="match status" value="1"/>
</dbReference>
<feature type="transmembrane region" description="Helical" evidence="1">
    <location>
        <begin position="103"/>
        <end position="125"/>
    </location>
</feature>
<evidence type="ECO:0000313" key="2">
    <source>
        <dbReference type="EMBL" id="MEE3716760.1"/>
    </source>
</evidence>
<keyword evidence="1" id="KW-1133">Transmembrane helix</keyword>
<gene>
    <name evidence="2" type="ORF">V2H45_08380</name>
</gene>
<name>A0AAW9Q0J9_9CYAN</name>
<comment type="caution">
    <text evidence="2">The sequence shown here is derived from an EMBL/GenBank/DDBJ whole genome shotgun (WGS) entry which is preliminary data.</text>
</comment>
<sequence length="178" mass="18300">MDLEHKSAVGVLSDRHVAESTLDRLKEAGIPLNKITLVAQTVAPDDVAISESEFSRHQTIEQLEIGALSGGILGAASGLLLGLASVILPGVGTIVFAGARGAALLGMAVGSFYGAVGGSLLGGAFGNSMSPKQSSVYTDSLLQGKYLVVIEGTDDEIDCAEAILKTQGVQDWGIYKVL</sequence>
<proteinExistence type="predicted"/>